<keyword evidence="5" id="KW-0813">Transport</keyword>
<evidence type="ECO:0000313" key="7">
    <source>
        <dbReference type="EMBL" id="QAV18562.1"/>
    </source>
</evidence>
<dbReference type="RefSeq" id="WP_042228108.1">
    <property type="nucleotide sequence ID" value="NZ_CP026520.1"/>
</dbReference>
<dbReference type="HAMAP" id="MF_00902">
    <property type="entry name" value="TatC"/>
    <property type="match status" value="1"/>
</dbReference>
<keyword evidence="5" id="KW-0811">Translocation</keyword>
<comment type="subunit">
    <text evidence="5">Forms a complex with TatA.</text>
</comment>
<evidence type="ECO:0000256" key="1">
    <source>
        <dbReference type="ARBA" id="ARBA00004141"/>
    </source>
</evidence>
<dbReference type="GO" id="GO:0043953">
    <property type="term" value="P:protein transport by the Tat complex"/>
    <property type="evidence" value="ECO:0007669"/>
    <property type="project" value="UniProtKB-UniRule"/>
</dbReference>
<comment type="function">
    <text evidence="5">Part of the twin-arginine translocation (Tat) system that transports large folded proteins containing a characteristic twin-arginine motif in their signal peptide across membranes.</text>
</comment>
<dbReference type="InterPro" id="IPR002033">
    <property type="entry name" value="TatC"/>
</dbReference>
<feature type="transmembrane region" description="Helical" evidence="5">
    <location>
        <begin position="214"/>
        <end position="233"/>
    </location>
</feature>
<dbReference type="EMBL" id="CP026520">
    <property type="protein sequence ID" value="QAV18562.1"/>
    <property type="molecule type" value="Genomic_DNA"/>
</dbReference>
<evidence type="ECO:0000313" key="9">
    <source>
        <dbReference type="Proteomes" id="UP001527202"/>
    </source>
</evidence>
<dbReference type="GO" id="GO:0033281">
    <property type="term" value="C:TAT protein transport complex"/>
    <property type="evidence" value="ECO:0007669"/>
    <property type="project" value="UniProtKB-UniRule"/>
</dbReference>
<gene>
    <name evidence="5 7" type="primary">tatC</name>
    <name evidence="6" type="ORF">M5X16_00070</name>
    <name evidence="7" type="ORF">PC41400_13110</name>
</gene>
<feature type="transmembrane region" description="Helical" evidence="5">
    <location>
        <begin position="149"/>
        <end position="179"/>
    </location>
</feature>
<dbReference type="GO" id="GO:0009977">
    <property type="term" value="F:proton motive force dependent protein transmembrane transporter activity"/>
    <property type="evidence" value="ECO:0007669"/>
    <property type="project" value="TreeGrafter"/>
</dbReference>
<dbReference type="NCBIfam" id="TIGR00945">
    <property type="entry name" value="tatC"/>
    <property type="match status" value="1"/>
</dbReference>
<name>A0A410WW32_9BACL</name>
<dbReference type="Proteomes" id="UP000288943">
    <property type="component" value="Chromosome"/>
</dbReference>
<comment type="subcellular location">
    <subcellularLocation>
        <location evidence="5">Cell membrane</location>
        <topology evidence="5">Multi-pass membrane protein</topology>
    </subcellularLocation>
    <subcellularLocation>
        <location evidence="1">Membrane</location>
        <topology evidence="1">Multi-pass membrane protein</topology>
    </subcellularLocation>
</comment>
<sequence>MDRPSEMIGHLEELRKRLILVAAWFLLALIGGLYVSPVILNAVKNSPAALSFHWNVFALPDGLAIYMKCAVLFAVLLTLPLLLYQLWAFVRPGLSEQEAKGTLIYVPASFALFLSGSAFGYTVVLPMMIRFMQTINRSIGAAETYGIDRFFGLVFNVVFPLGIAFELPLLVLFLTRLGLLTPENLRKTRKYTYIGLAIVGASISPPDFFSHIAVTIPLIALFECSILLSARYVRRMNLSAGTS</sequence>
<keyword evidence="4 5" id="KW-0472">Membrane</keyword>
<evidence type="ECO:0000256" key="4">
    <source>
        <dbReference type="ARBA" id="ARBA00023136"/>
    </source>
</evidence>
<dbReference type="OrthoDB" id="9777044at2"/>
<organism evidence="7 8">
    <name type="scientific">Paenibacillus chitinolyticus</name>
    <dbReference type="NCBI Taxonomy" id="79263"/>
    <lineage>
        <taxon>Bacteria</taxon>
        <taxon>Bacillati</taxon>
        <taxon>Bacillota</taxon>
        <taxon>Bacilli</taxon>
        <taxon>Bacillales</taxon>
        <taxon>Paenibacillaceae</taxon>
        <taxon>Paenibacillus</taxon>
    </lineage>
</organism>
<dbReference type="PANTHER" id="PTHR30371">
    <property type="entry name" value="SEC-INDEPENDENT PROTEIN TRANSLOCASE PROTEIN TATC"/>
    <property type="match status" value="1"/>
</dbReference>
<dbReference type="AlphaFoldDB" id="A0A410WW32"/>
<reference evidence="6 9" key="2">
    <citation type="submission" date="2022-05" db="EMBL/GenBank/DDBJ databases">
        <title>Genome Sequencing of Bee-Associated Microbes.</title>
        <authorList>
            <person name="Dunlap C."/>
        </authorList>
    </citation>
    <scope>NUCLEOTIDE SEQUENCE [LARGE SCALE GENOMIC DNA]</scope>
    <source>
        <strain evidence="6 9">NRRL B-23120</strain>
    </source>
</reference>
<dbReference type="PRINTS" id="PR01840">
    <property type="entry name" value="TATCFAMILY"/>
</dbReference>
<evidence type="ECO:0000313" key="6">
    <source>
        <dbReference type="EMBL" id="MCY9594174.1"/>
    </source>
</evidence>
<dbReference type="KEGG" id="pchi:PC41400_13110"/>
<keyword evidence="2 5" id="KW-0812">Transmembrane</keyword>
<keyword evidence="3 5" id="KW-1133">Transmembrane helix</keyword>
<reference evidence="7 8" key="1">
    <citation type="submission" date="2018-01" db="EMBL/GenBank/DDBJ databases">
        <title>The whole genome sequencing and assembly of Paenibacillus chitinolyticus KCCM 41400 strain.</title>
        <authorList>
            <person name="Kim J.-Y."/>
            <person name="Park M.-K."/>
            <person name="Lee Y.-J."/>
            <person name="Yi H."/>
            <person name="Bahn Y.-S."/>
            <person name="Kim J.F."/>
            <person name="Lee D.-W."/>
        </authorList>
    </citation>
    <scope>NUCLEOTIDE SEQUENCE [LARGE SCALE GENOMIC DNA]</scope>
    <source>
        <strain evidence="7 8">KCCM 41400</strain>
    </source>
</reference>
<dbReference type="Proteomes" id="UP001527202">
    <property type="component" value="Unassembled WGS sequence"/>
</dbReference>
<dbReference type="Pfam" id="PF00902">
    <property type="entry name" value="TatC"/>
    <property type="match status" value="1"/>
</dbReference>
<keyword evidence="9" id="KW-1185">Reference proteome</keyword>
<feature type="transmembrane region" description="Helical" evidence="5">
    <location>
        <begin position="102"/>
        <end position="129"/>
    </location>
</feature>
<proteinExistence type="inferred from homology"/>
<evidence type="ECO:0000256" key="3">
    <source>
        <dbReference type="ARBA" id="ARBA00022989"/>
    </source>
</evidence>
<protein>
    <recommendedName>
        <fullName evidence="5">Sec-independent protein translocase protein TatC</fullName>
    </recommendedName>
</protein>
<feature type="transmembrane region" description="Helical" evidence="5">
    <location>
        <begin position="63"/>
        <end position="90"/>
    </location>
</feature>
<evidence type="ECO:0000256" key="5">
    <source>
        <dbReference type="HAMAP-Rule" id="MF_00902"/>
    </source>
</evidence>
<keyword evidence="5" id="KW-1003">Cell membrane</keyword>
<evidence type="ECO:0000256" key="2">
    <source>
        <dbReference type="ARBA" id="ARBA00022692"/>
    </source>
</evidence>
<comment type="caution">
    <text evidence="5">Lacks conserved residue(s) required for the propagation of feature annotation.</text>
</comment>
<accession>A0A410WW32</accession>
<dbReference type="PANTHER" id="PTHR30371:SF0">
    <property type="entry name" value="SEC-INDEPENDENT PROTEIN TRANSLOCASE PROTEIN TATC, CHLOROPLASTIC-RELATED"/>
    <property type="match status" value="1"/>
</dbReference>
<evidence type="ECO:0000313" key="8">
    <source>
        <dbReference type="Proteomes" id="UP000288943"/>
    </source>
</evidence>
<feature type="transmembrane region" description="Helical" evidence="5">
    <location>
        <begin position="21"/>
        <end position="43"/>
    </location>
</feature>
<dbReference type="EMBL" id="JAMDMJ010000001">
    <property type="protein sequence ID" value="MCY9594174.1"/>
    <property type="molecule type" value="Genomic_DNA"/>
</dbReference>
<dbReference type="GeneID" id="95375752"/>
<dbReference type="GO" id="GO:0065002">
    <property type="term" value="P:intracellular protein transmembrane transport"/>
    <property type="evidence" value="ECO:0007669"/>
    <property type="project" value="TreeGrafter"/>
</dbReference>
<comment type="similarity">
    <text evidence="5">Belongs to the TatC family.</text>
</comment>
<keyword evidence="5" id="KW-0653">Protein transport</keyword>